<reference evidence="5" key="1">
    <citation type="journal article" date="2014" name="Genome Announc.">
        <title>De novo whole-genome sequence and genome annotation of Lichtheimia ramosa.</title>
        <authorList>
            <person name="Linde J."/>
            <person name="Schwartze V."/>
            <person name="Binder U."/>
            <person name="Lass-Florl C."/>
            <person name="Voigt K."/>
            <person name="Horn F."/>
        </authorList>
    </citation>
    <scope>NUCLEOTIDE SEQUENCE</scope>
    <source>
        <strain evidence="5">JMRC FSU:6197</strain>
    </source>
</reference>
<dbReference type="Pfam" id="PF01393">
    <property type="entry name" value="Chromo_shadow"/>
    <property type="match status" value="1"/>
</dbReference>
<dbReference type="OrthoDB" id="433924at2759"/>
<accession>A0A077WVX0</accession>
<dbReference type="GO" id="GO:0005634">
    <property type="term" value="C:nucleus"/>
    <property type="evidence" value="ECO:0007669"/>
    <property type="project" value="UniProtKB-SubCell"/>
</dbReference>
<dbReference type="PROSITE" id="PS00598">
    <property type="entry name" value="CHROMO_1"/>
    <property type="match status" value="1"/>
</dbReference>
<proteinExistence type="predicted"/>
<evidence type="ECO:0000256" key="1">
    <source>
        <dbReference type="ARBA" id="ARBA00004123"/>
    </source>
</evidence>
<dbReference type="SMART" id="SM00298">
    <property type="entry name" value="CHROMO"/>
    <property type="match status" value="1"/>
</dbReference>
<evidence type="ECO:0000313" key="5">
    <source>
        <dbReference type="EMBL" id="CDS11435.1"/>
    </source>
</evidence>
<gene>
    <name evidence="5" type="ORF">LRAMOSA03698</name>
</gene>
<dbReference type="PANTHER" id="PTHR22812">
    <property type="entry name" value="CHROMOBOX PROTEIN"/>
    <property type="match status" value="1"/>
</dbReference>
<dbReference type="InterPro" id="IPR023780">
    <property type="entry name" value="Chromo_domain"/>
</dbReference>
<feature type="region of interest" description="Disordered" evidence="3">
    <location>
        <begin position="104"/>
        <end position="176"/>
    </location>
</feature>
<comment type="subcellular location">
    <subcellularLocation>
        <location evidence="1">Nucleus</location>
    </subcellularLocation>
</comment>
<protein>
    <recommendedName>
        <fullName evidence="4">Chromo domain-containing protein</fullName>
    </recommendedName>
</protein>
<feature type="domain" description="Chromo" evidence="4">
    <location>
        <begin position="184"/>
        <end position="245"/>
    </location>
</feature>
<sequence length="362" mass="41633">MEADAFTTRVPSSLYADDSMFMDQFTMSDNTRQVPTVVKHAEATSDSDDVQDNMSVGSLDCPDLDPVFYDSPNRSHWSTYEYEQVDYMADDSVSFPSASSTVILGDPSVSSSSRQQEQQHHLPSTSTSSSSNPTKYSSPSPTRPPTSTSTKRRANSISEKDPKTSNKKGKHTMEQDDVMDGNLYEVEDIVGHKVYRSQAVMYEIKWKGYDSRQNTWETASHIHEDCPRLCIDYWNRQENIPIPKNVPRQHQQRPSSSSSQTIQSYIQRLQKYNIDNNSLVPYYRKQGYRLSYDLDYPTAETDWKKELRVIHFVQRVKSTDQILAYVSWMNKKKTVHVIQELHEKCPDMLISYYESCLTFAGP</sequence>
<dbReference type="EMBL" id="LK023346">
    <property type="protein sequence ID" value="CDS11435.1"/>
    <property type="molecule type" value="Genomic_DNA"/>
</dbReference>
<dbReference type="SUPFAM" id="SSF54160">
    <property type="entry name" value="Chromo domain-like"/>
    <property type="match status" value="2"/>
</dbReference>
<dbReference type="InterPro" id="IPR008251">
    <property type="entry name" value="Chromo_shadow_dom"/>
</dbReference>
<dbReference type="Pfam" id="PF00385">
    <property type="entry name" value="Chromo"/>
    <property type="match status" value="1"/>
</dbReference>
<dbReference type="InterPro" id="IPR051219">
    <property type="entry name" value="Heterochromatin_chromo-domain"/>
</dbReference>
<dbReference type="AlphaFoldDB" id="A0A077WVX0"/>
<dbReference type="InterPro" id="IPR000953">
    <property type="entry name" value="Chromo/chromo_shadow_dom"/>
</dbReference>
<dbReference type="InterPro" id="IPR016197">
    <property type="entry name" value="Chromo-like_dom_sf"/>
</dbReference>
<feature type="compositionally biased region" description="Low complexity" evidence="3">
    <location>
        <begin position="123"/>
        <end position="149"/>
    </location>
</feature>
<evidence type="ECO:0000256" key="2">
    <source>
        <dbReference type="ARBA" id="ARBA00023242"/>
    </source>
</evidence>
<dbReference type="PROSITE" id="PS50013">
    <property type="entry name" value="CHROMO_2"/>
    <property type="match status" value="1"/>
</dbReference>
<evidence type="ECO:0000259" key="4">
    <source>
        <dbReference type="PROSITE" id="PS50013"/>
    </source>
</evidence>
<dbReference type="CDD" id="cd00024">
    <property type="entry name" value="CD_CSD"/>
    <property type="match status" value="1"/>
</dbReference>
<evidence type="ECO:0000256" key="3">
    <source>
        <dbReference type="SAM" id="MobiDB-lite"/>
    </source>
</evidence>
<dbReference type="GO" id="GO:0000792">
    <property type="term" value="C:heterochromatin"/>
    <property type="evidence" value="ECO:0007669"/>
    <property type="project" value="UniProtKB-ARBA"/>
</dbReference>
<dbReference type="InterPro" id="IPR023779">
    <property type="entry name" value="Chromodomain_CS"/>
</dbReference>
<name>A0A077WVX0_9FUNG</name>
<keyword evidence="2" id="KW-0539">Nucleus</keyword>
<organism evidence="5">
    <name type="scientific">Lichtheimia ramosa</name>
    <dbReference type="NCBI Taxonomy" id="688394"/>
    <lineage>
        <taxon>Eukaryota</taxon>
        <taxon>Fungi</taxon>
        <taxon>Fungi incertae sedis</taxon>
        <taxon>Mucoromycota</taxon>
        <taxon>Mucoromycotina</taxon>
        <taxon>Mucoromycetes</taxon>
        <taxon>Mucorales</taxon>
        <taxon>Lichtheimiaceae</taxon>
        <taxon>Lichtheimia</taxon>
    </lineage>
</organism>
<dbReference type="Gene3D" id="2.40.50.40">
    <property type="match status" value="2"/>
</dbReference>